<proteinExistence type="predicted"/>
<evidence type="ECO:0000313" key="2">
    <source>
        <dbReference type="Proteomes" id="UP000190274"/>
    </source>
</evidence>
<dbReference type="AlphaFoldDB" id="A0A1G4K1I0"/>
<evidence type="ECO:0000313" key="1">
    <source>
        <dbReference type="EMBL" id="SCU97414.1"/>
    </source>
</evidence>
<sequence length="123" mass="14445">MLRSPLAIKFGRRFQSDFTYKKWIHLSLPQKQDFVKGFVENYRKQYPGSKTNVSLRGLALDMEGHGDAPSVFGIFYDDVWELCKKSKEGLYSEERQALQRNDIKQTGRFGHESFYDLLVEDDR</sequence>
<accession>A0A1G4K1I0</accession>
<name>A0A1G4K1I0_9SACH</name>
<organism evidence="1 2">
    <name type="scientific">Lachancea dasiensis</name>
    <dbReference type="NCBI Taxonomy" id="1072105"/>
    <lineage>
        <taxon>Eukaryota</taxon>
        <taxon>Fungi</taxon>
        <taxon>Dikarya</taxon>
        <taxon>Ascomycota</taxon>
        <taxon>Saccharomycotina</taxon>
        <taxon>Saccharomycetes</taxon>
        <taxon>Saccharomycetales</taxon>
        <taxon>Saccharomycetaceae</taxon>
        <taxon>Lachancea</taxon>
    </lineage>
</organism>
<protein>
    <submittedName>
        <fullName evidence="1">LADA_0H06172g1_1</fullName>
    </submittedName>
</protein>
<reference evidence="1 2" key="1">
    <citation type="submission" date="2016-03" db="EMBL/GenBank/DDBJ databases">
        <authorList>
            <person name="Devillers H."/>
        </authorList>
    </citation>
    <scope>NUCLEOTIDE SEQUENCE [LARGE SCALE GENOMIC DNA]</scope>
    <source>
        <strain evidence="1">CBS 10888</strain>
    </source>
</reference>
<gene>
    <name evidence="1" type="ORF">LADA_0H06172G</name>
</gene>
<dbReference type="EMBL" id="LT598461">
    <property type="protein sequence ID" value="SCU97414.1"/>
    <property type="molecule type" value="Genomic_DNA"/>
</dbReference>
<dbReference type="OrthoDB" id="3972963at2759"/>
<keyword evidence="2" id="KW-1185">Reference proteome</keyword>
<dbReference type="Proteomes" id="UP000190274">
    <property type="component" value="Chromosome H"/>
</dbReference>